<feature type="non-terminal residue" evidence="2">
    <location>
        <position position="113"/>
    </location>
</feature>
<gene>
    <name evidence="2" type="ORF">IAB99_05015</name>
</gene>
<proteinExistence type="predicted"/>
<comment type="caution">
    <text evidence="2">The sequence shown here is derived from an EMBL/GenBank/DDBJ whole genome shotgun (WGS) entry which is preliminary data.</text>
</comment>
<evidence type="ECO:0000313" key="2">
    <source>
        <dbReference type="EMBL" id="MBO8467106.1"/>
    </source>
</evidence>
<feature type="region of interest" description="Disordered" evidence="1">
    <location>
        <begin position="1"/>
        <end position="41"/>
    </location>
</feature>
<evidence type="ECO:0000256" key="1">
    <source>
        <dbReference type="SAM" id="MobiDB-lite"/>
    </source>
</evidence>
<sequence>MDGEKRHLERFRGDSVAGGRQEETPGTLSQENRGRWTAGRDTWNTFAGIPWQVDGRKGHLEHFRGNTVAGGQREETPGTLLQGFRGRWTAGRDTWNTFAGIPCQVDGGKRHLE</sequence>
<reference evidence="2" key="2">
    <citation type="journal article" date="2021" name="PeerJ">
        <title>Extensive microbial diversity within the chicken gut microbiome revealed by metagenomics and culture.</title>
        <authorList>
            <person name="Gilroy R."/>
            <person name="Ravi A."/>
            <person name="Getino M."/>
            <person name="Pursley I."/>
            <person name="Horton D.L."/>
            <person name="Alikhan N.F."/>
            <person name="Baker D."/>
            <person name="Gharbi K."/>
            <person name="Hall N."/>
            <person name="Watson M."/>
            <person name="Adriaenssens E.M."/>
            <person name="Foster-Nyarko E."/>
            <person name="Jarju S."/>
            <person name="Secka A."/>
            <person name="Antonio M."/>
            <person name="Oren A."/>
            <person name="Chaudhuri R.R."/>
            <person name="La Ragione R."/>
            <person name="Hildebrand F."/>
            <person name="Pallen M.J."/>
        </authorList>
    </citation>
    <scope>NUCLEOTIDE SEQUENCE</scope>
    <source>
        <strain evidence="2">B1-15692</strain>
    </source>
</reference>
<evidence type="ECO:0000313" key="3">
    <source>
        <dbReference type="Proteomes" id="UP000823660"/>
    </source>
</evidence>
<dbReference type="EMBL" id="JADIMH010000028">
    <property type="protein sequence ID" value="MBO8467106.1"/>
    <property type="molecule type" value="Genomic_DNA"/>
</dbReference>
<accession>A0A9D9I6X5</accession>
<feature type="compositionally biased region" description="Basic and acidic residues" evidence="1">
    <location>
        <begin position="1"/>
        <end position="13"/>
    </location>
</feature>
<dbReference type="Proteomes" id="UP000823660">
    <property type="component" value="Unassembled WGS sequence"/>
</dbReference>
<protein>
    <submittedName>
        <fullName evidence="2">Uncharacterized protein</fullName>
    </submittedName>
</protein>
<reference evidence="2" key="1">
    <citation type="submission" date="2020-10" db="EMBL/GenBank/DDBJ databases">
        <authorList>
            <person name="Gilroy R."/>
        </authorList>
    </citation>
    <scope>NUCLEOTIDE SEQUENCE</scope>
    <source>
        <strain evidence="2">B1-15692</strain>
    </source>
</reference>
<dbReference type="AlphaFoldDB" id="A0A9D9I6X5"/>
<name>A0A9D9I6X5_9BACT</name>
<organism evidence="2 3">
    <name type="scientific">Candidatus Cryptobacteroides faecipullorum</name>
    <dbReference type="NCBI Taxonomy" id="2840764"/>
    <lineage>
        <taxon>Bacteria</taxon>
        <taxon>Pseudomonadati</taxon>
        <taxon>Bacteroidota</taxon>
        <taxon>Bacteroidia</taxon>
        <taxon>Bacteroidales</taxon>
        <taxon>Candidatus Cryptobacteroides</taxon>
    </lineage>
</organism>